<feature type="transmembrane region" description="Helical" evidence="1">
    <location>
        <begin position="12"/>
        <end position="34"/>
    </location>
</feature>
<dbReference type="Proteomes" id="UP000295301">
    <property type="component" value="Unassembled WGS sequence"/>
</dbReference>
<name>A0A4R5V088_9RHOB</name>
<evidence type="ECO:0000256" key="1">
    <source>
        <dbReference type="SAM" id="Phobius"/>
    </source>
</evidence>
<keyword evidence="3" id="KW-1185">Reference proteome</keyword>
<organism evidence="2 3">
    <name type="scientific">Antarcticimicrobium luteum</name>
    <dbReference type="NCBI Taxonomy" id="2547397"/>
    <lineage>
        <taxon>Bacteria</taxon>
        <taxon>Pseudomonadati</taxon>
        <taxon>Pseudomonadota</taxon>
        <taxon>Alphaproteobacteria</taxon>
        <taxon>Rhodobacterales</taxon>
        <taxon>Paracoccaceae</taxon>
        <taxon>Antarcticimicrobium</taxon>
    </lineage>
</organism>
<proteinExistence type="predicted"/>
<dbReference type="EMBL" id="SMUV01000069">
    <property type="protein sequence ID" value="TDK45133.1"/>
    <property type="molecule type" value="Genomic_DNA"/>
</dbReference>
<evidence type="ECO:0008006" key="4">
    <source>
        <dbReference type="Google" id="ProtNLM"/>
    </source>
</evidence>
<protein>
    <recommendedName>
        <fullName evidence="4">AI-2E family transporter</fullName>
    </recommendedName>
</protein>
<evidence type="ECO:0000313" key="2">
    <source>
        <dbReference type="EMBL" id="TDK45133.1"/>
    </source>
</evidence>
<dbReference type="OrthoDB" id="106838at2"/>
<comment type="caution">
    <text evidence="2">The sequence shown here is derived from an EMBL/GenBank/DDBJ whole genome shotgun (WGS) entry which is preliminary data.</text>
</comment>
<reference evidence="2 3" key="1">
    <citation type="submission" date="2019-03" db="EMBL/GenBank/DDBJ databases">
        <title>Ruegeria lutea sp. nov., a novel strain, isolated from marine sediment, the Masan Bay, South Korea.</title>
        <authorList>
            <person name="Kim J."/>
            <person name="Kim D.-Y."/>
            <person name="Lee S.-S."/>
        </authorList>
    </citation>
    <scope>NUCLEOTIDE SEQUENCE [LARGE SCALE GENOMIC DNA]</scope>
    <source>
        <strain evidence="2 3">318-1</strain>
    </source>
</reference>
<sequence length="83" mass="9046">MIALVTLAFGWVLWPLFGAVFWAVALVIVFDPIASRVSQHLGQRRNLAALIMITGFLLLINADQCGASMPVSCWNSSLVLTTQ</sequence>
<gene>
    <name evidence="2" type="ORF">E1832_14820</name>
</gene>
<keyword evidence="1" id="KW-0472">Membrane</keyword>
<dbReference type="AlphaFoldDB" id="A0A4R5V088"/>
<dbReference type="RefSeq" id="WP_133360538.1">
    <property type="nucleotide sequence ID" value="NZ_SMUV01000069.1"/>
</dbReference>
<accession>A0A4R5V088</accession>
<keyword evidence="1" id="KW-1133">Transmembrane helix</keyword>
<evidence type="ECO:0000313" key="3">
    <source>
        <dbReference type="Proteomes" id="UP000295301"/>
    </source>
</evidence>
<keyword evidence="1" id="KW-0812">Transmembrane</keyword>
<feature type="transmembrane region" description="Helical" evidence="1">
    <location>
        <begin position="46"/>
        <end position="62"/>
    </location>
</feature>